<dbReference type="GeneID" id="36344801"/>
<accession>W6U4I9</accession>
<protein>
    <recommendedName>
        <fullName evidence="2">protein-tyrosine-phosphatase</fullName>
        <ecNumber evidence="2">3.1.3.48</ecNumber>
    </recommendedName>
</protein>
<keyword evidence="4" id="KW-0904">Protein phosphatase</keyword>
<dbReference type="Pfam" id="PF00782">
    <property type="entry name" value="DSPc"/>
    <property type="match status" value="1"/>
</dbReference>
<dbReference type="EC" id="3.1.3.48" evidence="2"/>
<dbReference type="InterPro" id="IPR020422">
    <property type="entry name" value="TYR_PHOSPHATASE_DUAL_dom"/>
</dbReference>
<sequence length="230" mass="26330">MKPGLAEVNRPASSHSFRSCDLIPGYLMHAPEFYLPYFRKNNVTNVIRLNQKMYESNRFTRAGIAHHDLFFPDGTVPTKAITLQFLDICESAPGAIAVHCKAGLGRTGTLIGCYLMRHYHFTAPEAIAWIRICRPGSIIGQQQNWLEEQQAWCWEEGRRERREKSPSPLPSRRRKDLVDADISVNHLSRSTGKIIYINTDPLKPPTQVRDDPMLRSNNIFPIFRPKMALD</sequence>
<dbReference type="Gene3D" id="3.90.190.10">
    <property type="entry name" value="Protein tyrosine phosphatase superfamily"/>
    <property type="match status" value="1"/>
</dbReference>
<comment type="caution">
    <text evidence="7">The sequence shown here is derived from an EMBL/GenBank/DDBJ whole genome shotgun (WGS) entry which is preliminary data.</text>
</comment>
<evidence type="ECO:0000313" key="7">
    <source>
        <dbReference type="EMBL" id="EUB56048.1"/>
    </source>
</evidence>
<reference evidence="7 8" key="1">
    <citation type="journal article" date="2013" name="Nat. Genet.">
        <title>The genome of the hydatid tapeworm Echinococcus granulosus.</title>
        <authorList>
            <person name="Zheng H."/>
            <person name="Zhang W."/>
            <person name="Zhang L."/>
            <person name="Zhang Z."/>
            <person name="Li J."/>
            <person name="Lu G."/>
            <person name="Zhu Y."/>
            <person name="Wang Y."/>
            <person name="Huang Y."/>
            <person name="Liu J."/>
            <person name="Kang H."/>
            <person name="Chen J."/>
            <person name="Wang L."/>
            <person name="Chen A."/>
            <person name="Yu S."/>
            <person name="Gao Z."/>
            <person name="Jin L."/>
            <person name="Gu W."/>
            <person name="Wang Z."/>
            <person name="Zhao L."/>
            <person name="Shi B."/>
            <person name="Wen H."/>
            <person name="Lin R."/>
            <person name="Jones M.K."/>
            <person name="Brejova B."/>
            <person name="Vinar T."/>
            <person name="Zhao G."/>
            <person name="McManus D.P."/>
            <person name="Chen Z."/>
            <person name="Zhou Y."/>
            <person name="Wang S."/>
        </authorList>
    </citation>
    <scope>NUCLEOTIDE SEQUENCE [LARGE SCALE GENOMIC DNA]</scope>
</reference>
<dbReference type="SMART" id="SM00195">
    <property type="entry name" value="DSPc"/>
    <property type="match status" value="1"/>
</dbReference>
<dbReference type="PROSITE" id="PS00383">
    <property type="entry name" value="TYR_PHOSPHATASE_1"/>
    <property type="match status" value="1"/>
</dbReference>
<dbReference type="InterPro" id="IPR000387">
    <property type="entry name" value="Tyr_Pase_dom"/>
</dbReference>
<dbReference type="STRING" id="6210.W6U4I9"/>
<dbReference type="RefSeq" id="XP_024347244.1">
    <property type="nucleotide sequence ID" value="XM_024498335.1"/>
</dbReference>
<evidence type="ECO:0000256" key="2">
    <source>
        <dbReference type="ARBA" id="ARBA00013064"/>
    </source>
</evidence>
<dbReference type="InterPro" id="IPR000340">
    <property type="entry name" value="Dual-sp_phosphatase_cat-dom"/>
</dbReference>
<dbReference type="PROSITE" id="PS50054">
    <property type="entry name" value="TYR_PHOSPHATASE_DUAL"/>
    <property type="match status" value="1"/>
</dbReference>
<name>W6U4I9_ECHGR</name>
<comment type="similarity">
    <text evidence="1">Belongs to the protein-tyrosine phosphatase family. Non-receptor class CDC14 subfamily.</text>
</comment>
<dbReference type="CDD" id="cd14499">
    <property type="entry name" value="CDC14_C"/>
    <property type="match status" value="1"/>
</dbReference>
<dbReference type="FunFam" id="3.90.190.10:FF:000006">
    <property type="entry name" value="Dual specificity protein phosphatase CDC14B"/>
    <property type="match status" value="1"/>
</dbReference>
<feature type="domain" description="Tyrosine specific protein phosphatases" evidence="6">
    <location>
        <begin position="83"/>
        <end position="145"/>
    </location>
</feature>
<evidence type="ECO:0000313" key="8">
    <source>
        <dbReference type="Proteomes" id="UP000019149"/>
    </source>
</evidence>
<dbReference type="PANTHER" id="PTHR23339">
    <property type="entry name" value="TYROSINE SPECIFIC PROTEIN PHOSPHATASE AND DUAL SPECIFICITY PROTEIN PHOSPHATASE"/>
    <property type="match status" value="1"/>
</dbReference>
<dbReference type="KEGG" id="egl:EGR_09086"/>
<evidence type="ECO:0000256" key="3">
    <source>
        <dbReference type="ARBA" id="ARBA00022801"/>
    </source>
</evidence>
<dbReference type="SUPFAM" id="SSF52799">
    <property type="entry name" value="(Phosphotyrosine protein) phosphatases II"/>
    <property type="match status" value="1"/>
</dbReference>
<dbReference type="EMBL" id="APAU02000131">
    <property type="protein sequence ID" value="EUB56048.1"/>
    <property type="molecule type" value="Genomic_DNA"/>
</dbReference>
<evidence type="ECO:0000256" key="4">
    <source>
        <dbReference type="ARBA" id="ARBA00022912"/>
    </source>
</evidence>
<organism evidence="7 8">
    <name type="scientific">Echinococcus granulosus</name>
    <name type="common">Hydatid tapeworm</name>
    <dbReference type="NCBI Taxonomy" id="6210"/>
    <lineage>
        <taxon>Eukaryota</taxon>
        <taxon>Metazoa</taxon>
        <taxon>Spiralia</taxon>
        <taxon>Lophotrochozoa</taxon>
        <taxon>Platyhelminthes</taxon>
        <taxon>Cestoda</taxon>
        <taxon>Eucestoda</taxon>
        <taxon>Cyclophyllidea</taxon>
        <taxon>Taeniidae</taxon>
        <taxon>Echinococcus</taxon>
        <taxon>Echinococcus granulosus group</taxon>
    </lineage>
</organism>
<dbReference type="GO" id="GO:0004725">
    <property type="term" value="F:protein tyrosine phosphatase activity"/>
    <property type="evidence" value="ECO:0007669"/>
    <property type="project" value="UniProtKB-EC"/>
</dbReference>
<dbReference type="PROSITE" id="PS50056">
    <property type="entry name" value="TYR_PHOSPHATASE_2"/>
    <property type="match status" value="1"/>
</dbReference>
<proteinExistence type="inferred from homology"/>
<evidence type="ECO:0000259" key="6">
    <source>
        <dbReference type="PROSITE" id="PS50056"/>
    </source>
</evidence>
<dbReference type="CTD" id="36344801"/>
<evidence type="ECO:0000259" key="5">
    <source>
        <dbReference type="PROSITE" id="PS50054"/>
    </source>
</evidence>
<feature type="domain" description="Tyrosine-protein phosphatase" evidence="5">
    <location>
        <begin position="14"/>
        <end position="158"/>
    </location>
</feature>
<evidence type="ECO:0000256" key="1">
    <source>
        <dbReference type="ARBA" id="ARBA00007315"/>
    </source>
</evidence>
<keyword evidence="8" id="KW-1185">Reference proteome</keyword>
<dbReference type="InterPro" id="IPR044506">
    <property type="entry name" value="CDC14_C"/>
</dbReference>
<dbReference type="Proteomes" id="UP000019149">
    <property type="component" value="Unassembled WGS sequence"/>
</dbReference>
<dbReference type="OrthoDB" id="266663at2759"/>
<dbReference type="AlphaFoldDB" id="W6U4I9"/>
<gene>
    <name evidence="7" type="ORF">EGR_09086</name>
</gene>
<dbReference type="InterPro" id="IPR050561">
    <property type="entry name" value="PTP"/>
</dbReference>
<dbReference type="InterPro" id="IPR029021">
    <property type="entry name" value="Prot-tyrosine_phosphatase-like"/>
</dbReference>
<dbReference type="InterPro" id="IPR016130">
    <property type="entry name" value="Tyr_Pase_AS"/>
</dbReference>
<keyword evidence="3" id="KW-0378">Hydrolase</keyword>